<gene>
    <name evidence="10" type="ORF">PMEA_00000144</name>
</gene>
<protein>
    <recommendedName>
        <fullName evidence="2">DNA-directed DNA polymerase</fullName>
        <ecNumber evidence="2">2.7.7.7</ecNumber>
    </recommendedName>
</protein>
<evidence type="ECO:0000256" key="2">
    <source>
        <dbReference type="ARBA" id="ARBA00012417"/>
    </source>
</evidence>
<evidence type="ECO:0000313" key="10">
    <source>
        <dbReference type="EMBL" id="CAH3031447.1"/>
    </source>
</evidence>
<feature type="non-terminal residue" evidence="10">
    <location>
        <position position="204"/>
    </location>
</feature>
<dbReference type="EMBL" id="CALNXJ010000001">
    <property type="protein sequence ID" value="CAH3031447.1"/>
    <property type="molecule type" value="Genomic_DNA"/>
</dbReference>
<keyword evidence="4" id="KW-0548">Nucleotidyltransferase</keyword>
<dbReference type="Proteomes" id="UP001159428">
    <property type="component" value="Unassembled WGS sequence"/>
</dbReference>
<comment type="catalytic activity">
    <reaction evidence="8">
        <text>DNA(n) + a 2'-deoxyribonucleoside 5'-triphosphate = DNA(n+1) + diphosphate</text>
        <dbReference type="Rhea" id="RHEA:22508"/>
        <dbReference type="Rhea" id="RHEA-COMP:17339"/>
        <dbReference type="Rhea" id="RHEA-COMP:17340"/>
        <dbReference type="ChEBI" id="CHEBI:33019"/>
        <dbReference type="ChEBI" id="CHEBI:61560"/>
        <dbReference type="ChEBI" id="CHEBI:173112"/>
        <dbReference type="EC" id="2.7.7.7"/>
    </reaction>
</comment>
<keyword evidence="7" id="KW-0238">DNA-binding</keyword>
<name>A0AAU9VKC3_9CNID</name>
<proteinExistence type="inferred from homology"/>
<dbReference type="InterPro" id="IPR004868">
    <property type="entry name" value="DNA-dir_DNA_pol_B_mt/vir"/>
</dbReference>
<evidence type="ECO:0000313" key="11">
    <source>
        <dbReference type="Proteomes" id="UP001159428"/>
    </source>
</evidence>
<keyword evidence="3" id="KW-0808">Transferase</keyword>
<dbReference type="InterPro" id="IPR023211">
    <property type="entry name" value="DNA_pol_palm_dom_sf"/>
</dbReference>
<evidence type="ECO:0000256" key="8">
    <source>
        <dbReference type="ARBA" id="ARBA00049244"/>
    </source>
</evidence>
<evidence type="ECO:0000256" key="7">
    <source>
        <dbReference type="ARBA" id="ARBA00023125"/>
    </source>
</evidence>
<keyword evidence="5" id="KW-0235">DNA replication</keyword>
<dbReference type="PANTHER" id="PTHR33568:SF3">
    <property type="entry name" value="DNA-DIRECTED DNA POLYMERASE"/>
    <property type="match status" value="1"/>
</dbReference>
<dbReference type="GO" id="GO:0003677">
    <property type="term" value="F:DNA binding"/>
    <property type="evidence" value="ECO:0007669"/>
    <property type="project" value="UniProtKB-KW"/>
</dbReference>
<dbReference type="GO" id="GO:0003887">
    <property type="term" value="F:DNA-directed DNA polymerase activity"/>
    <property type="evidence" value="ECO:0007669"/>
    <property type="project" value="UniProtKB-KW"/>
</dbReference>
<evidence type="ECO:0000256" key="4">
    <source>
        <dbReference type="ARBA" id="ARBA00022695"/>
    </source>
</evidence>
<evidence type="ECO:0000256" key="1">
    <source>
        <dbReference type="ARBA" id="ARBA00005755"/>
    </source>
</evidence>
<dbReference type="Gene3D" id="1.10.287.690">
    <property type="entry name" value="Helix hairpin bin"/>
    <property type="match status" value="1"/>
</dbReference>
<accession>A0AAU9VKC3</accession>
<dbReference type="GO" id="GO:0006260">
    <property type="term" value="P:DNA replication"/>
    <property type="evidence" value="ECO:0007669"/>
    <property type="project" value="UniProtKB-KW"/>
</dbReference>
<sequence length="204" mass="23768">MYVYEVWNFKQRSKELFSPYIKTFIKLKQQASGWPSECDTEEKRRTYLDDYKAHEGIELDPAKVEKNPGLRSFAKLMLNSFWGKFGKRPNQTQVTTLYHTFEYECKPVQTNVNIFIACFTTKRVLYFDTDSVIYTKKPAESSIPTGNYLGEFTNELNDGDHITEFVAAGPKNYAYETFKENQCCKVRGFTLNARGQKILNFNSM</sequence>
<dbReference type="EC" id="2.7.7.7" evidence="2"/>
<dbReference type="AlphaFoldDB" id="A0AAU9VKC3"/>
<dbReference type="SUPFAM" id="SSF56672">
    <property type="entry name" value="DNA/RNA polymerases"/>
    <property type="match status" value="1"/>
</dbReference>
<reference evidence="10 11" key="1">
    <citation type="submission" date="2022-05" db="EMBL/GenBank/DDBJ databases">
        <authorList>
            <consortium name="Genoscope - CEA"/>
            <person name="William W."/>
        </authorList>
    </citation>
    <scope>NUCLEOTIDE SEQUENCE [LARGE SCALE GENOMIC DNA]</scope>
</reference>
<dbReference type="PANTHER" id="PTHR33568">
    <property type="entry name" value="DNA POLYMERASE"/>
    <property type="match status" value="1"/>
</dbReference>
<dbReference type="Gene3D" id="3.90.1600.10">
    <property type="entry name" value="Palm domain of DNA polymerase"/>
    <property type="match status" value="1"/>
</dbReference>
<comment type="caution">
    <text evidence="10">The sequence shown here is derived from an EMBL/GenBank/DDBJ whole genome shotgun (WGS) entry which is preliminary data.</text>
</comment>
<keyword evidence="11" id="KW-1185">Reference proteome</keyword>
<evidence type="ECO:0000259" key="9">
    <source>
        <dbReference type="Pfam" id="PF03175"/>
    </source>
</evidence>
<organism evidence="10 11">
    <name type="scientific">Pocillopora meandrina</name>
    <dbReference type="NCBI Taxonomy" id="46732"/>
    <lineage>
        <taxon>Eukaryota</taxon>
        <taxon>Metazoa</taxon>
        <taxon>Cnidaria</taxon>
        <taxon>Anthozoa</taxon>
        <taxon>Hexacorallia</taxon>
        <taxon>Scleractinia</taxon>
        <taxon>Astrocoeniina</taxon>
        <taxon>Pocilloporidae</taxon>
        <taxon>Pocillopora</taxon>
    </lineage>
</organism>
<dbReference type="InterPro" id="IPR043502">
    <property type="entry name" value="DNA/RNA_pol_sf"/>
</dbReference>
<evidence type="ECO:0000256" key="5">
    <source>
        <dbReference type="ARBA" id="ARBA00022705"/>
    </source>
</evidence>
<feature type="domain" description="DNA-directed DNA polymerase family B mitochondria/virus" evidence="9">
    <location>
        <begin position="62"/>
        <end position="143"/>
    </location>
</feature>
<dbReference type="Pfam" id="PF03175">
    <property type="entry name" value="DNA_pol_B_2"/>
    <property type="match status" value="1"/>
</dbReference>
<evidence type="ECO:0000256" key="3">
    <source>
        <dbReference type="ARBA" id="ARBA00022679"/>
    </source>
</evidence>
<evidence type="ECO:0000256" key="6">
    <source>
        <dbReference type="ARBA" id="ARBA00022932"/>
    </source>
</evidence>
<keyword evidence="6" id="KW-0239">DNA-directed DNA polymerase</keyword>
<dbReference type="GO" id="GO:0000166">
    <property type="term" value="F:nucleotide binding"/>
    <property type="evidence" value="ECO:0007669"/>
    <property type="project" value="InterPro"/>
</dbReference>
<comment type="similarity">
    <text evidence="1">Belongs to the DNA polymerase type-B family.</text>
</comment>